<evidence type="ECO:0000256" key="2">
    <source>
        <dbReference type="RuleBase" id="RU361156"/>
    </source>
</evidence>
<keyword evidence="3" id="KW-0472">Membrane</keyword>
<dbReference type="InterPro" id="IPR001563">
    <property type="entry name" value="Peptidase_S10"/>
</dbReference>
<dbReference type="PANTHER" id="PTHR11802">
    <property type="entry name" value="SERINE PROTEASE FAMILY S10 SERINE CARBOXYPEPTIDASE"/>
    <property type="match status" value="1"/>
</dbReference>
<dbReference type="Pfam" id="PF00450">
    <property type="entry name" value="Peptidase_S10"/>
    <property type="match status" value="1"/>
</dbReference>
<protein>
    <recommendedName>
        <fullName evidence="2">Carboxypeptidase</fullName>
        <ecNumber evidence="2">3.4.16.-</ecNumber>
    </recommendedName>
</protein>
<keyword evidence="2" id="KW-0121">Carboxypeptidase</keyword>
<dbReference type="PROSITE" id="PS00131">
    <property type="entry name" value="CARBOXYPEPT_SER_SER"/>
    <property type="match status" value="1"/>
</dbReference>
<comment type="similarity">
    <text evidence="1 2">Belongs to the peptidase S10 family.</text>
</comment>
<name>D5AA71_PICSI</name>
<feature type="transmembrane region" description="Helical" evidence="3">
    <location>
        <begin position="12"/>
        <end position="35"/>
    </location>
</feature>
<dbReference type="PRINTS" id="PR00724">
    <property type="entry name" value="CRBOXYPTASEC"/>
</dbReference>
<keyword evidence="3" id="KW-1133">Transmembrane helix</keyword>
<dbReference type="InterPro" id="IPR029058">
    <property type="entry name" value="AB_hydrolase_fold"/>
</dbReference>
<dbReference type="EC" id="3.4.16.-" evidence="2"/>
<dbReference type="Gene3D" id="3.40.50.1820">
    <property type="entry name" value="alpha/beta hydrolase"/>
    <property type="match status" value="1"/>
</dbReference>
<evidence type="ECO:0000313" key="4">
    <source>
        <dbReference type="EMBL" id="ADE76440.1"/>
    </source>
</evidence>
<reference evidence="4" key="1">
    <citation type="submission" date="2010-04" db="EMBL/GenBank/DDBJ databases">
        <authorList>
            <person name="Reid K.E."/>
            <person name="Liao N."/>
            <person name="Chan S."/>
            <person name="Docking R."/>
            <person name="Taylor G."/>
            <person name="Moore R."/>
            <person name="Mayo M."/>
            <person name="Munro S."/>
            <person name="King J."/>
            <person name="Yanchuk A."/>
            <person name="Holt R."/>
            <person name="Jones S."/>
            <person name="Marra M."/>
            <person name="Ritland C.E."/>
            <person name="Ritland K."/>
            <person name="Bohlmann J."/>
        </authorList>
    </citation>
    <scope>NUCLEOTIDE SEQUENCE</scope>
    <source>
        <tissue evidence="4">Bud</tissue>
    </source>
</reference>
<keyword evidence="3" id="KW-0812">Transmembrane</keyword>
<dbReference type="OMA" id="WYYNYLQ"/>
<dbReference type="AlphaFoldDB" id="D5AA71"/>
<evidence type="ECO:0000256" key="1">
    <source>
        <dbReference type="ARBA" id="ARBA00009431"/>
    </source>
</evidence>
<dbReference type="GO" id="GO:0004185">
    <property type="term" value="F:serine-type carboxypeptidase activity"/>
    <property type="evidence" value="ECO:0007669"/>
    <property type="project" value="UniProtKB-UniRule"/>
</dbReference>
<sequence length="460" mass="51075">MNLRGRNSIAVAVAAVVVVQFVTIICWDVVVVGGMEAEAFPREALPTESGYLNIEGKSGALMFYAYYEAISPEKQLSDTPILLWLQGGPGCSGMIGNFYELGPWRVGPDLRLHQNPAPWNRVFGLLFLDSPIGSGFSIAPSEEHIPTNQDDVAKDLYAALQAFFDLNPLFRKRPFYVTGESYAGKYVPSLGLYMLNQLDNNRVLPLRLDGLAIGNGLTHPVVQVQSHASVAYAVGLIDSQEKLHLEALQQEAANLTRQQKWKAAHIARNRVIERLENVTGLATLYDMRRTLPYYTSENGTDYLSLFINKPAVKEALKADGHTKWEDCSQAVGERMGDDVMKSSKWMVEALVRRRPVLLYQGQFDLQDGVFSSESWISILDWEGLDNFLASERRIWEVSNVLAGYVRSHSNLTHVVVVGSGHLVPADQNLHSQIMIETWVSRGLPPTASDVEPVGMNAEIS</sequence>
<accession>D5AA71</accession>
<keyword evidence="2" id="KW-0645">Protease</keyword>
<dbReference type="GO" id="GO:0006508">
    <property type="term" value="P:proteolysis"/>
    <property type="evidence" value="ECO:0007669"/>
    <property type="project" value="UniProtKB-KW"/>
</dbReference>
<organism evidence="4">
    <name type="scientific">Picea sitchensis</name>
    <name type="common">Sitka spruce</name>
    <name type="synonym">Pinus sitchensis</name>
    <dbReference type="NCBI Taxonomy" id="3332"/>
    <lineage>
        <taxon>Eukaryota</taxon>
        <taxon>Viridiplantae</taxon>
        <taxon>Streptophyta</taxon>
        <taxon>Embryophyta</taxon>
        <taxon>Tracheophyta</taxon>
        <taxon>Spermatophyta</taxon>
        <taxon>Pinopsida</taxon>
        <taxon>Pinidae</taxon>
        <taxon>Conifers I</taxon>
        <taxon>Pinales</taxon>
        <taxon>Pinaceae</taxon>
        <taxon>Picea</taxon>
    </lineage>
</organism>
<dbReference type="EMBL" id="BT123099">
    <property type="protein sequence ID" value="ADE76440.1"/>
    <property type="molecule type" value="mRNA"/>
</dbReference>
<evidence type="ECO:0000256" key="3">
    <source>
        <dbReference type="SAM" id="Phobius"/>
    </source>
</evidence>
<dbReference type="InterPro" id="IPR018202">
    <property type="entry name" value="Ser_caboxypep_ser_AS"/>
</dbReference>
<proteinExistence type="evidence at transcript level"/>
<dbReference type="MEROPS" id="S10.003"/>
<keyword evidence="2" id="KW-0378">Hydrolase</keyword>
<dbReference type="SUPFAM" id="SSF53474">
    <property type="entry name" value="alpha/beta-Hydrolases"/>
    <property type="match status" value="1"/>
</dbReference>
<dbReference type="PANTHER" id="PTHR11802:SF454">
    <property type="entry name" value="SERINE CARBOXYPEPTIDASE-LIKE 50"/>
    <property type="match status" value="1"/>
</dbReference>